<organism evidence="6 7">
    <name type="scientific">Paraburkholderia phenazinium</name>
    <dbReference type="NCBI Taxonomy" id="60549"/>
    <lineage>
        <taxon>Bacteria</taxon>
        <taxon>Pseudomonadati</taxon>
        <taxon>Pseudomonadota</taxon>
        <taxon>Betaproteobacteria</taxon>
        <taxon>Burkholderiales</taxon>
        <taxon>Burkholderiaceae</taxon>
        <taxon>Paraburkholderia</taxon>
    </lineage>
</organism>
<evidence type="ECO:0000256" key="2">
    <source>
        <dbReference type="ARBA" id="ARBA00022692"/>
    </source>
</evidence>
<dbReference type="GO" id="GO:0012505">
    <property type="term" value="C:endomembrane system"/>
    <property type="evidence" value="ECO:0007669"/>
    <property type="project" value="UniProtKB-SubCell"/>
</dbReference>
<keyword evidence="6" id="KW-0489">Methyltransferase</keyword>
<dbReference type="InterPro" id="IPR052527">
    <property type="entry name" value="Metal_cation-efflux_comp"/>
</dbReference>
<evidence type="ECO:0000256" key="1">
    <source>
        <dbReference type="ARBA" id="ARBA00004127"/>
    </source>
</evidence>
<feature type="transmembrane region" description="Helical" evidence="5">
    <location>
        <begin position="33"/>
        <end position="52"/>
    </location>
</feature>
<keyword evidence="6" id="KW-0808">Transferase</keyword>
<dbReference type="Gene3D" id="1.20.120.1630">
    <property type="match status" value="1"/>
</dbReference>
<dbReference type="AlphaFoldDB" id="A0A1G8G8E2"/>
<dbReference type="PANTHER" id="PTHR43847">
    <property type="entry name" value="BLL3993 PROTEIN"/>
    <property type="match status" value="1"/>
</dbReference>
<evidence type="ECO:0000313" key="6">
    <source>
        <dbReference type="EMBL" id="SDH90546.1"/>
    </source>
</evidence>
<dbReference type="GO" id="GO:0008168">
    <property type="term" value="F:methyltransferase activity"/>
    <property type="evidence" value="ECO:0007669"/>
    <property type="project" value="UniProtKB-KW"/>
</dbReference>
<feature type="transmembrane region" description="Helical" evidence="5">
    <location>
        <begin position="73"/>
        <end position="94"/>
    </location>
</feature>
<feature type="transmembrane region" description="Helical" evidence="5">
    <location>
        <begin position="5"/>
        <end position="27"/>
    </location>
</feature>
<dbReference type="Proteomes" id="UP000199706">
    <property type="component" value="Unassembled WGS sequence"/>
</dbReference>
<keyword evidence="2 5" id="KW-0812">Transmembrane</keyword>
<protein>
    <submittedName>
        <fullName evidence="6">Protein-S-isoprenylcysteine O-methyltransferase Ste14</fullName>
    </submittedName>
</protein>
<evidence type="ECO:0000256" key="4">
    <source>
        <dbReference type="ARBA" id="ARBA00023136"/>
    </source>
</evidence>
<evidence type="ECO:0000313" key="7">
    <source>
        <dbReference type="Proteomes" id="UP000199706"/>
    </source>
</evidence>
<evidence type="ECO:0000256" key="5">
    <source>
        <dbReference type="SAM" id="Phobius"/>
    </source>
</evidence>
<name>A0A1G8G8E2_9BURK</name>
<dbReference type="OrthoDB" id="5293276at2"/>
<dbReference type="Pfam" id="PF04191">
    <property type="entry name" value="PEMT"/>
    <property type="match status" value="1"/>
</dbReference>
<keyword evidence="3 5" id="KW-1133">Transmembrane helix</keyword>
<comment type="subcellular location">
    <subcellularLocation>
        <location evidence="1">Endomembrane system</location>
        <topology evidence="1">Multi-pass membrane protein</topology>
    </subcellularLocation>
</comment>
<dbReference type="InterPro" id="IPR007318">
    <property type="entry name" value="Phopholipid_MeTrfase"/>
</dbReference>
<evidence type="ECO:0000256" key="3">
    <source>
        <dbReference type="ARBA" id="ARBA00022989"/>
    </source>
</evidence>
<proteinExistence type="predicted"/>
<dbReference type="GO" id="GO:0032259">
    <property type="term" value="P:methylation"/>
    <property type="evidence" value="ECO:0007669"/>
    <property type="project" value="UniProtKB-KW"/>
</dbReference>
<gene>
    <name evidence="6" type="ORF">SAMN05216466_114172</name>
</gene>
<reference evidence="6 7" key="1">
    <citation type="submission" date="2016-10" db="EMBL/GenBank/DDBJ databases">
        <authorList>
            <person name="de Groot N.N."/>
        </authorList>
    </citation>
    <scope>NUCLEOTIDE SEQUENCE [LARGE SCALE GENOMIC DNA]</scope>
    <source>
        <strain evidence="6 7">LMG 2247</strain>
    </source>
</reference>
<dbReference type="EMBL" id="FNCJ01000014">
    <property type="protein sequence ID" value="SDH90546.1"/>
    <property type="molecule type" value="Genomic_DNA"/>
</dbReference>
<feature type="transmembrane region" description="Helical" evidence="5">
    <location>
        <begin position="106"/>
        <end position="129"/>
    </location>
</feature>
<sequence>MITRLLVHITAWLVFMAVLLFGAAGTLHWAGGWWFLLELGVLGLWIGLWLARSDPALLDERLKPLVQRQQSRWDRIFMACTGVVWVGWTVLMGLDAGRFHWSAMPVWLSVLGALGIFLCHYACLYVFRANSFAAPVVKIQSDRGHTVSDAGPYAYVRHPMYAAAILFLAGTPLLLASWWGLVCVPLLIAGLGYRAVREERMLAAQLKGYAEYATRVRYRFVPYIW</sequence>
<dbReference type="RefSeq" id="WP_090688962.1">
    <property type="nucleotide sequence ID" value="NZ_CADERL010000010.1"/>
</dbReference>
<dbReference type="PANTHER" id="PTHR43847:SF1">
    <property type="entry name" value="BLL3993 PROTEIN"/>
    <property type="match status" value="1"/>
</dbReference>
<accession>A0A1G8G8E2</accession>
<keyword evidence="4 5" id="KW-0472">Membrane</keyword>